<sequence length="422" mass="45770">MSAATTTDTAGDKGCLMVASIFTPIQGGSATVYANLCRFAPPGKMVALATRRHYQDGIEIPGWKEHDARCGFPIHRLDLLRPEMAPPPANKLVSAWRYLTIDIPLRLKIVATVRRLIREHGIGVICIGELVSTAWLGEFCRRFFGVRMVLYVHGEEITQRLGAGSFGRRRGEHLRGADAVVAVSRFTRQALIEQMGVRPERICLIENGVDTWRFSPGPDDGALRARLRLVGKRLVVAVGRLVPRKGFDKTIAGWAQVHQAHPDAHLLIIGDGPQRAELQAMADASPAAASITLAGALDDAELLAAYRSASLFVMPNRTMPDGDTEGFGLVFLEANACGRAVIGGRAGGAVEAVRDGESGLLVNGENVAEIAEAIKRVLGDDALRGRLEAGALRHAQANSWENRVRLFQDLCRKLQQTGEKNV</sequence>
<evidence type="ECO:0000313" key="3">
    <source>
        <dbReference type="EMBL" id="GEC94051.1"/>
    </source>
</evidence>
<comment type="caution">
    <text evidence="3">The sequence shown here is derived from an EMBL/GenBank/DDBJ whole genome shotgun (WGS) entry which is preliminary data.</text>
</comment>
<dbReference type="PANTHER" id="PTHR45947:SF3">
    <property type="entry name" value="SULFOQUINOVOSYL TRANSFERASE SQD2"/>
    <property type="match status" value="1"/>
</dbReference>
<dbReference type="CDD" id="cd03801">
    <property type="entry name" value="GT4_PimA-like"/>
    <property type="match status" value="1"/>
</dbReference>
<dbReference type="InterPro" id="IPR001296">
    <property type="entry name" value="Glyco_trans_1"/>
</dbReference>
<evidence type="ECO:0000259" key="1">
    <source>
        <dbReference type="Pfam" id="PF00534"/>
    </source>
</evidence>
<dbReference type="PANTHER" id="PTHR45947">
    <property type="entry name" value="SULFOQUINOVOSYL TRANSFERASE SQD2"/>
    <property type="match status" value="1"/>
</dbReference>
<evidence type="ECO:0000313" key="4">
    <source>
        <dbReference type="Proteomes" id="UP000318422"/>
    </source>
</evidence>
<dbReference type="OrthoDB" id="9814639at2"/>
<dbReference type="EMBL" id="BJNV01000002">
    <property type="protein sequence ID" value="GEC94051.1"/>
    <property type="molecule type" value="Genomic_DNA"/>
</dbReference>
<organism evidence="3 4">
    <name type="scientific">Zoogloea ramigera</name>
    <dbReference type="NCBI Taxonomy" id="350"/>
    <lineage>
        <taxon>Bacteria</taxon>
        <taxon>Pseudomonadati</taxon>
        <taxon>Pseudomonadota</taxon>
        <taxon>Betaproteobacteria</taxon>
        <taxon>Rhodocyclales</taxon>
        <taxon>Zoogloeaceae</taxon>
        <taxon>Zoogloea</taxon>
    </lineage>
</organism>
<feature type="domain" description="Glycosyltransferase subfamily 4-like N-terminal" evidence="2">
    <location>
        <begin position="75"/>
        <end position="212"/>
    </location>
</feature>
<accession>A0A4Y4CM68</accession>
<dbReference type="InterPro" id="IPR050194">
    <property type="entry name" value="Glycosyltransferase_grp1"/>
</dbReference>
<name>A0A4Y4CM68_ZOORA</name>
<protein>
    <recommendedName>
        <fullName evidence="5">Phosphatidylinositol alpha-1,6-mannosyltransferase</fullName>
    </recommendedName>
</protein>
<dbReference type="Pfam" id="PF00534">
    <property type="entry name" value="Glycos_transf_1"/>
    <property type="match status" value="1"/>
</dbReference>
<dbReference type="GO" id="GO:0016758">
    <property type="term" value="F:hexosyltransferase activity"/>
    <property type="evidence" value="ECO:0007669"/>
    <property type="project" value="TreeGrafter"/>
</dbReference>
<feature type="domain" description="Glycosyl transferase family 1" evidence="1">
    <location>
        <begin position="230"/>
        <end position="389"/>
    </location>
</feature>
<dbReference type="Gene3D" id="3.40.50.2000">
    <property type="entry name" value="Glycogen Phosphorylase B"/>
    <property type="match status" value="2"/>
</dbReference>
<dbReference type="Proteomes" id="UP000318422">
    <property type="component" value="Unassembled WGS sequence"/>
</dbReference>
<dbReference type="SUPFAM" id="SSF53756">
    <property type="entry name" value="UDP-Glycosyltransferase/glycogen phosphorylase"/>
    <property type="match status" value="1"/>
</dbReference>
<dbReference type="RefSeq" id="WP_141348808.1">
    <property type="nucleotide sequence ID" value="NZ_BJNV01000002.1"/>
</dbReference>
<reference evidence="3 4" key="1">
    <citation type="submission" date="2019-06" db="EMBL/GenBank/DDBJ databases">
        <title>Whole genome shotgun sequence of Zoogloea ramigera NBRC 15342.</title>
        <authorList>
            <person name="Hosoyama A."/>
            <person name="Uohara A."/>
            <person name="Ohji S."/>
            <person name="Ichikawa N."/>
        </authorList>
    </citation>
    <scope>NUCLEOTIDE SEQUENCE [LARGE SCALE GENOMIC DNA]</scope>
    <source>
        <strain evidence="3 4">NBRC 15342</strain>
    </source>
</reference>
<keyword evidence="4" id="KW-1185">Reference proteome</keyword>
<proteinExistence type="predicted"/>
<evidence type="ECO:0000259" key="2">
    <source>
        <dbReference type="Pfam" id="PF13439"/>
    </source>
</evidence>
<gene>
    <name evidence="3" type="ORF">ZRA01_01240</name>
</gene>
<dbReference type="InterPro" id="IPR028098">
    <property type="entry name" value="Glyco_trans_4-like_N"/>
</dbReference>
<dbReference type="AlphaFoldDB" id="A0A4Y4CM68"/>
<evidence type="ECO:0008006" key="5">
    <source>
        <dbReference type="Google" id="ProtNLM"/>
    </source>
</evidence>
<dbReference type="Pfam" id="PF13439">
    <property type="entry name" value="Glyco_transf_4"/>
    <property type="match status" value="1"/>
</dbReference>